<dbReference type="InterPro" id="IPR016055">
    <property type="entry name" value="A-D-PHexomutase_a/b/a-I/II/III"/>
</dbReference>
<evidence type="ECO:0000313" key="13">
    <source>
        <dbReference type="Proteomes" id="UP000808349"/>
    </source>
</evidence>
<keyword evidence="5 7" id="KW-0460">Magnesium</keyword>
<evidence type="ECO:0000259" key="8">
    <source>
        <dbReference type="Pfam" id="PF00408"/>
    </source>
</evidence>
<dbReference type="InterPro" id="IPR005845">
    <property type="entry name" value="A-D-PHexomutase_a/b/a-II"/>
</dbReference>
<evidence type="ECO:0000256" key="4">
    <source>
        <dbReference type="ARBA" id="ARBA00022723"/>
    </source>
</evidence>
<evidence type="ECO:0000256" key="7">
    <source>
        <dbReference type="RuleBase" id="RU004326"/>
    </source>
</evidence>
<dbReference type="PRINTS" id="PR00509">
    <property type="entry name" value="PGMPMM"/>
</dbReference>
<dbReference type="InterPro" id="IPR005844">
    <property type="entry name" value="A-D-PHexomutase_a/b/a-I"/>
</dbReference>
<dbReference type="SUPFAM" id="SSF55957">
    <property type="entry name" value="Phosphoglucomutase, C-terminal domain"/>
    <property type="match status" value="1"/>
</dbReference>
<dbReference type="Pfam" id="PF02880">
    <property type="entry name" value="PGM_PMM_III"/>
    <property type="match status" value="1"/>
</dbReference>
<dbReference type="Pfam" id="PF02878">
    <property type="entry name" value="PGM_PMM_I"/>
    <property type="match status" value="1"/>
</dbReference>
<keyword evidence="6 12" id="KW-0413">Isomerase</keyword>
<reference evidence="12 13" key="1">
    <citation type="submission" date="2020-10" db="EMBL/GenBank/DDBJ databases">
        <title>Connecting structure to function with the recovery of over 1000 high-quality activated sludge metagenome-assembled genomes encoding full-length rRNA genes using long-read sequencing.</title>
        <authorList>
            <person name="Singleton C.M."/>
            <person name="Petriglieri F."/>
            <person name="Kristensen J.M."/>
            <person name="Kirkegaard R.H."/>
            <person name="Michaelsen T.Y."/>
            <person name="Andersen M.H."/>
            <person name="Karst S.M."/>
            <person name="Dueholm M.S."/>
            <person name="Nielsen P.H."/>
            <person name="Albertsen M."/>
        </authorList>
    </citation>
    <scope>NUCLEOTIDE SEQUENCE [LARGE SCALE GENOMIC DNA]</scope>
    <source>
        <strain evidence="12">Ribe_18-Q3-R11-54_BAT3C.373</strain>
    </source>
</reference>
<accession>A0A9D7SAG5</accession>
<sequence>MSLIVSVSGVRGTIGGVSGDNLTPPDIVKFSSAYSQWIKNQYPQPTVVIGRDARISGQLVSKLVSSCLQSMGVHVIDLDLSTTPTVEMAVVHLRAQGGIILTASHNPKQWNALKLLNQKGEFLSAADGEQLLHIIQQDQIDYASVDSLGQLSHYENAIQDHVTAILKLPFLPIQAIKSRSFHIVADCINSSGAIALPILFEALGCTYELINDIPDGNFNHNPEPLPEHLQDLLSACANSSAIGIAVDPDVDRLALVDEKGQYFGEEYTLVTVADYMLDLKAGNTVSNLSSSRALRDLTLMKGGQYFASAVGEAHVVQKMKEVHAIIGGEGNGGVILPDLHYGRDSLVGIALVLANCVTKNKTLSELKSGYPKYAMIKDKIQLKQDTPYDEVLQLLKSNYNNEELNTIDGLKIDFDHAWIHLRKSNTEPIIRIYCEAKSISEAEKLTNQLKHHIHHLIQ</sequence>
<dbReference type="EC" id="5.4.2.10" evidence="12"/>
<dbReference type="SUPFAM" id="SSF53738">
    <property type="entry name" value="Phosphoglucomutase, first 3 domains"/>
    <property type="match status" value="3"/>
</dbReference>
<dbReference type="InterPro" id="IPR005846">
    <property type="entry name" value="A-D-PHexomutase_a/b/a-III"/>
</dbReference>
<dbReference type="PANTHER" id="PTHR42946:SF1">
    <property type="entry name" value="PHOSPHOGLUCOMUTASE (ALPHA-D-GLUCOSE-1,6-BISPHOSPHATE-DEPENDENT)"/>
    <property type="match status" value="1"/>
</dbReference>
<dbReference type="GO" id="GO:0000287">
    <property type="term" value="F:magnesium ion binding"/>
    <property type="evidence" value="ECO:0007669"/>
    <property type="project" value="InterPro"/>
</dbReference>
<dbReference type="InterPro" id="IPR016066">
    <property type="entry name" value="A-D-PHexomutase_CS"/>
</dbReference>
<dbReference type="InterPro" id="IPR005843">
    <property type="entry name" value="A-D-PHexomutase_C"/>
</dbReference>
<dbReference type="Proteomes" id="UP000808349">
    <property type="component" value="Unassembled WGS sequence"/>
</dbReference>
<evidence type="ECO:0000313" key="12">
    <source>
        <dbReference type="EMBL" id="MBK9717679.1"/>
    </source>
</evidence>
<keyword evidence="3" id="KW-0597">Phosphoprotein</keyword>
<organism evidence="12 13">
    <name type="scientific">Candidatus Defluviibacterium haderslevense</name>
    <dbReference type="NCBI Taxonomy" id="2981993"/>
    <lineage>
        <taxon>Bacteria</taxon>
        <taxon>Pseudomonadati</taxon>
        <taxon>Bacteroidota</taxon>
        <taxon>Saprospiria</taxon>
        <taxon>Saprospirales</taxon>
        <taxon>Saprospiraceae</taxon>
        <taxon>Candidatus Defluviibacterium</taxon>
    </lineage>
</organism>
<feature type="domain" description="Alpha-D-phosphohexomutase alpha/beta/alpha" evidence="11">
    <location>
        <begin position="267"/>
        <end position="373"/>
    </location>
</feature>
<comment type="caution">
    <text evidence="12">The sequence shown here is derived from an EMBL/GenBank/DDBJ whole genome shotgun (WGS) entry which is preliminary data.</text>
</comment>
<protein>
    <submittedName>
        <fullName evidence="12">Phosphoglucosamine mutase</fullName>
        <ecNumber evidence="12">5.4.2.10</ecNumber>
    </submittedName>
</protein>
<dbReference type="GO" id="GO:0009252">
    <property type="term" value="P:peptidoglycan biosynthetic process"/>
    <property type="evidence" value="ECO:0007669"/>
    <property type="project" value="TreeGrafter"/>
</dbReference>
<evidence type="ECO:0000256" key="3">
    <source>
        <dbReference type="ARBA" id="ARBA00022553"/>
    </source>
</evidence>
<comment type="similarity">
    <text evidence="2 7">Belongs to the phosphohexose mutase family.</text>
</comment>
<dbReference type="InterPro" id="IPR024086">
    <property type="entry name" value="GlmM_arc-type"/>
</dbReference>
<feature type="domain" description="Alpha-D-phosphohexomutase alpha/beta/alpha" evidence="9">
    <location>
        <begin position="8"/>
        <end position="138"/>
    </location>
</feature>
<dbReference type="PROSITE" id="PS00710">
    <property type="entry name" value="PGM_PMM"/>
    <property type="match status" value="1"/>
</dbReference>
<dbReference type="PANTHER" id="PTHR42946">
    <property type="entry name" value="PHOSPHOHEXOSE MUTASE"/>
    <property type="match status" value="1"/>
</dbReference>
<dbReference type="GO" id="GO:0008966">
    <property type="term" value="F:phosphoglucosamine mutase activity"/>
    <property type="evidence" value="ECO:0007669"/>
    <property type="project" value="UniProtKB-EC"/>
</dbReference>
<comment type="cofactor">
    <cofactor evidence="1">
        <name>Mg(2+)</name>
        <dbReference type="ChEBI" id="CHEBI:18420"/>
    </cofactor>
</comment>
<dbReference type="GO" id="GO:0005829">
    <property type="term" value="C:cytosol"/>
    <property type="evidence" value="ECO:0007669"/>
    <property type="project" value="TreeGrafter"/>
</dbReference>
<dbReference type="GO" id="GO:0006048">
    <property type="term" value="P:UDP-N-acetylglucosamine biosynthetic process"/>
    <property type="evidence" value="ECO:0007669"/>
    <property type="project" value="TreeGrafter"/>
</dbReference>
<evidence type="ECO:0000259" key="9">
    <source>
        <dbReference type="Pfam" id="PF02878"/>
    </source>
</evidence>
<dbReference type="AlphaFoldDB" id="A0A9D7SAG5"/>
<dbReference type="EMBL" id="JADKFW010000005">
    <property type="protein sequence ID" value="MBK9717679.1"/>
    <property type="molecule type" value="Genomic_DNA"/>
</dbReference>
<dbReference type="Pfam" id="PF02879">
    <property type="entry name" value="PGM_PMM_II"/>
    <property type="match status" value="1"/>
</dbReference>
<evidence type="ECO:0000256" key="5">
    <source>
        <dbReference type="ARBA" id="ARBA00022842"/>
    </source>
</evidence>
<keyword evidence="4 7" id="KW-0479">Metal-binding</keyword>
<dbReference type="GO" id="GO:0005975">
    <property type="term" value="P:carbohydrate metabolic process"/>
    <property type="evidence" value="ECO:0007669"/>
    <property type="project" value="InterPro"/>
</dbReference>
<dbReference type="InterPro" id="IPR005841">
    <property type="entry name" value="Alpha-D-phosphohexomutase_SF"/>
</dbReference>
<dbReference type="Gene3D" id="3.40.120.10">
    <property type="entry name" value="Alpha-D-Glucose-1,6-Bisphosphate, subunit A, domain 3"/>
    <property type="match status" value="3"/>
</dbReference>
<dbReference type="InterPro" id="IPR036900">
    <property type="entry name" value="A-D-PHexomutase_C_sf"/>
</dbReference>
<name>A0A9D7SAG5_9BACT</name>
<dbReference type="Gene3D" id="3.30.310.50">
    <property type="entry name" value="Alpha-D-phosphohexomutase, C-terminal domain"/>
    <property type="match status" value="1"/>
</dbReference>
<dbReference type="GO" id="GO:0004615">
    <property type="term" value="F:phosphomannomutase activity"/>
    <property type="evidence" value="ECO:0007669"/>
    <property type="project" value="TreeGrafter"/>
</dbReference>
<evidence type="ECO:0000259" key="11">
    <source>
        <dbReference type="Pfam" id="PF02880"/>
    </source>
</evidence>
<proteinExistence type="inferred from homology"/>
<feature type="domain" description="Alpha-D-phosphohexomutase alpha/beta/alpha" evidence="10">
    <location>
        <begin position="161"/>
        <end position="260"/>
    </location>
</feature>
<evidence type="ECO:0000256" key="1">
    <source>
        <dbReference type="ARBA" id="ARBA00001946"/>
    </source>
</evidence>
<dbReference type="Pfam" id="PF00408">
    <property type="entry name" value="PGM_PMM_IV"/>
    <property type="match status" value="1"/>
</dbReference>
<dbReference type="InterPro" id="IPR050060">
    <property type="entry name" value="Phosphoglucosamine_mutase"/>
</dbReference>
<gene>
    <name evidence="12" type="primary">glmM</name>
    <name evidence="12" type="ORF">IPO85_09225</name>
</gene>
<evidence type="ECO:0000256" key="6">
    <source>
        <dbReference type="ARBA" id="ARBA00023235"/>
    </source>
</evidence>
<dbReference type="NCBIfam" id="TIGR03990">
    <property type="entry name" value="Arch_GlmM"/>
    <property type="match status" value="1"/>
</dbReference>
<feature type="domain" description="Alpha-D-phosphohexomutase C-terminal" evidence="8">
    <location>
        <begin position="394"/>
        <end position="449"/>
    </location>
</feature>
<evidence type="ECO:0000256" key="2">
    <source>
        <dbReference type="ARBA" id="ARBA00010231"/>
    </source>
</evidence>
<evidence type="ECO:0000259" key="10">
    <source>
        <dbReference type="Pfam" id="PF02879"/>
    </source>
</evidence>